<dbReference type="PANTHER" id="PTHR22940:SF4">
    <property type="entry name" value="PROTEIN TIMELESS HOMOLOG"/>
    <property type="match status" value="1"/>
</dbReference>
<feature type="region of interest" description="Disordered" evidence="1">
    <location>
        <begin position="55"/>
        <end position="80"/>
    </location>
</feature>
<evidence type="ECO:0000313" key="3">
    <source>
        <dbReference type="Proteomes" id="UP000291343"/>
    </source>
</evidence>
<dbReference type="GO" id="GO:0003677">
    <property type="term" value="F:DNA binding"/>
    <property type="evidence" value="ECO:0007669"/>
    <property type="project" value="TreeGrafter"/>
</dbReference>
<feature type="compositionally biased region" description="Basic and acidic residues" evidence="1">
    <location>
        <begin position="1"/>
        <end position="16"/>
    </location>
</feature>
<dbReference type="GO" id="GO:0031298">
    <property type="term" value="C:replication fork protection complex"/>
    <property type="evidence" value="ECO:0007669"/>
    <property type="project" value="TreeGrafter"/>
</dbReference>
<dbReference type="Proteomes" id="UP000291343">
    <property type="component" value="Unassembled WGS sequence"/>
</dbReference>
<dbReference type="OrthoDB" id="310853at2759"/>
<dbReference type="AlphaFoldDB" id="A0A482X4N1"/>
<evidence type="ECO:0000256" key="1">
    <source>
        <dbReference type="SAM" id="MobiDB-lite"/>
    </source>
</evidence>
<feature type="compositionally biased region" description="Acidic residues" evidence="1">
    <location>
        <begin position="61"/>
        <end position="76"/>
    </location>
</feature>
<keyword evidence="3" id="KW-1185">Reference proteome</keyword>
<dbReference type="GO" id="GO:0009649">
    <property type="term" value="P:entrainment of circadian clock"/>
    <property type="evidence" value="ECO:0007669"/>
    <property type="project" value="TreeGrafter"/>
</dbReference>
<dbReference type="GO" id="GO:0006281">
    <property type="term" value="P:DNA repair"/>
    <property type="evidence" value="ECO:0007669"/>
    <property type="project" value="TreeGrafter"/>
</dbReference>
<protein>
    <submittedName>
        <fullName evidence="2">Uncharacterized protein</fullName>
    </submittedName>
</protein>
<accession>A0A482X4N1</accession>
<comment type="caution">
    <text evidence="2">The sequence shown here is derived from an EMBL/GenBank/DDBJ whole genome shotgun (WGS) entry which is preliminary data.</text>
</comment>
<reference evidence="2 3" key="1">
    <citation type="journal article" date="2017" name="Gigascience">
        <title>Genome sequence of the small brown planthopper, Laodelphax striatellus.</title>
        <authorList>
            <person name="Zhu J."/>
            <person name="Jiang F."/>
            <person name="Wang X."/>
            <person name="Yang P."/>
            <person name="Bao Y."/>
            <person name="Zhao W."/>
            <person name="Wang W."/>
            <person name="Lu H."/>
            <person name="Wang Q."/>
            <person name="Cui N."/>
            <person name="Li J."/>
            <person name="Chen X."/>
            <person name="Luo L."/>
            <person name="Yu J."/>
            <person name="Kang L."/>
            <person name="Cui F."/>
        </authorList>
    </citation>
    <scope>NUCLEOTIDE SEQUENCE [LARGE SCALE GENOMIC DNA]</scope>
    <source>
        <strain evidence="2">Lst14</strain>
    </source>
</reference>
<dbReference type="GO" id="GO:0043111">
    <property type="term" value="P:replication fork arrest"/>
    <property type="evidence" value="ECO:0007669"/>
    <property type="project" value="TreeGrafter"/>
</dbReference>
<dbReference type="InParanoid" id="A0A482X4N1"/>
<name>A0A482X4N1_LAOST</name>
<evidence type="ECO:0000313" key="2">
    <source>
        <dbReference type="EMBL" id="RZF40683.1"/>
    </source>
</evidence>
<dbReference type="SMR" id="A0A482X4N1"/>
<gene>
    <name evidence="2" type="ORF">LSTR_LSTR015022</name>
</gene>
<organism evidence="2 3">
    <name type="scientific">Laodelphax striatellus</name>
    <name type="common">Small brown planthopper</name>
    <name type="synonym">Delphax striatella</name>
    <dbReference type="NCBI Taxonomy" id="195883"/>
    <lineage>
        <taxon>Eukaryota</taxon>
        <taxon>Metazoa</taxon>
        <taxon>Ecdysozoa</taxon>
        <taxon>Arthropoda</taxon>
        <taxon>Hexapoda</taxon>
        <taxon>Insecta</taxon>
        <taxon>Pterygota</taxon>
        <taxon>Neoptera</taxon>
        <taxon>Paraneoptera</taxon>
        <taxon>Hemiptera</taxon>
        <taxon>Auchenorrhyncha</taxon>
        <taxon>Fulgoroidea</taxon>
        <taxon>Delphacidae</taxon>
        <taxon>Criomorphinae</taxon>
        <taxon>Laodelphax</taxon>
    </lineage>
</organism>
<dbReference type="InterPro" id="IPR044998">
    <property type="entry name" value="Timeless"/>
</dbReference>
<dbReference type="GO" id="GO:0000076">
    <property type="term" value="P:DNA replication checkpoint signaling"/>
    <property type="evidence" value="ECO:0007669"/>
    <property type="project" value="TreeGrafter"/>
</dbReference>
<dbReference type="PANTHER" id="PTHR22940">
    <property type="entry name" value="TIMEOUT/TIMELESS-2"/>
    <property type="match status" value="1"/>
</dbReference>
<dbReference type="STRING" id="195883.A0A482X4N1"/>
<proteinExistence type="predicted"/>
<dbReference type="EMBL" id="QKKF02017917">
    <property type="protein sequence ID" value="RZF40683.1"/>
    <property type="molecule type" value="Genomic_DNA"/>
</dbReference>
<feature type="region of interest" description="Disordered" evidence="1">
    <location>
        <begin position="1"/>
        <end position="35"/>
    </location>
</feature>
<sequence>MKVNEKEEKKLKKHMEGEEDLLSEKKQRKMQTIKSERIKVSRKKNRFWIADARVNLPGDDAGNEDDEDEEDEEEYGDAPTVGYQESELNFGDFVRRFISEKTLQICGILLEKFETNSVHTNHCIVKLLHRIAVDCGMPAMLFQASLFRIFQRAMSSPNPEHKVCKTILF</sequence>